<sequence length="323" mass="35990">MRRVSNRSVPALVRLVSSVAVVQNVAPAKTPTKLGVPATREDVAKAHGVPVAILDKAENAQTIGFTQVDLARARFAPLISDAVKETANLRRIELEVEKRFEGDASKSAPVAGALKKLSETEWKSIKELVTFYEEAMYPIRKMHREYKQHELSNFHIKDVLKRGLSAFKQDFLDEQKAEKVKVEAAMKKCTDFIAAAVKDTLSTEVCNDMVNILRIAGEKNPSAHAMGVKILEDMNTVGVKYNDTTMKIMRCILFNDGPFDDSALLFEVIEYPERGEVSLNKGSLEDVSAETLKLISTRHQTPLDDGVLLHSYETHPNLQRSPE</sequence>
<dbReference type="VEuPathDB" id="TriTrypDB:ADEAN_000010300"/>
<evidence type="ECO:0000313" key="1">
    <source>
        <dbReference type="EMBL" id="CAD2212691.1"/>
    </source>
</evidence>
<organism evidence="1 2">
    <name type="scientific">Angomonas deanei</name>
    <dbReference type="NCBI Taxonomy" id="59799"/>
    <lineage>
        <taxon>Eukaryota</taxon>
        <taxon>Discoba</taxon>
        <taxon>Euglenozoa</taxon>
        <taxon>Kinetoplastea</taxon>
        <taxon>Metakinetoplastina</taxon>
        <taxon>Trypanosomatida</taxon>
        <taxon>Trypanosomatidae</taxon>
        <taxon>Strigomonadinae</taxon>
        <taxon>Angomonas</taxon>
    </lineage>
</organism>
<dbReference type="Proteomes" id="UP000515908">
    <property type="component" value="Chromosome 01"/>
</dbReference>
<protein>
    <submittedName>
        <fullName evidence="1">Uncharacterized protein</fullName>
    </submittedName>
</protein>
<keyword evidence="2" id="KW-1185">Reference proteome</keyword>
<name>S9VUG3_9TRYP</name>
<reference evidence="1 2" key="1">
    <citation type="submission" date="2020-08" db="EMBL/GenBank/DDBJ databases">
        <authorList>
            <person name="Newling K."/>
            <person name="Davey J."/>
            <person name="Forrester S."/>
        </authorList>
    </citation>
    <scope>NUCLEOTIDE SEQUENCE [LARGE SCALE GENOMIC DNA]</scope>
    <source>
        <strain evidence="2">Crithidia deanei Carvalho (ATCC PRA-265)</strain>
    </source>
</reference>
<proteinExistence type="predicted"/>
<accession>S9VUG3</accession>
<gene>
    <name evidence="1" type="ORF">ADEAN_000010300</name>
</gene>
<dbReference type="OrthoDB" id="246978at2759"/>
<evidence type="ECO:0000313" key="2">
    <source>
        <dbReference type="Proteomes" id="UP000515908"/>
    </source>
</evidence>
<dbReference type="EMBL" id="LR877145">
    <property type="protein sequence ID" value="CAD2212691.1"/>
    <property type="molecule type" value="Genomic_DNA"/>
</dbReference>
<dbReference type="AlphaFoldDB" id="S9VUG3"/>